<dbReference type="EMBL" id="JAGIOC010000001">
    <property type="protein sequence ID" value="MBP2410932.1"/>
    <property type="molecule type" value="Genomic_DNA"/>
</dbReference>
<name>A0ABS4YQ57_9MICO</name>
<accession>A0ABS4YQ57</accession>
<reference evidence="2 3" key="1">
    <citation type="submission" date="2021-03" db="EMBL/GenBank/DDBJ databases">
        <title>Sequencing the genomes of 1000 actinobacteria strains.</title>
        <authorList>
            <person name="Klenk H.-P."/>
        </authorList>
    </citation>
    <scope>NUCLEOTIDE SEQUENCE [LARGE SCALE GENOMIC DNA]</scope>
    <source>
        <strain evidence="2 3">DSM 14564</strain>
    </source>
</reference>
<gene>
    <name evidence="2" type="ORF">JOF44_003835</name>
</gene>
<evidence type="ECO:0000256" key="1">
    <source>
        <dbReference type="SAM" id="MobiDB-lite"/>
    </source>
</evidence>
<organism evidence="2 3">
    <name type="scientific">Brachybacterium fresconis</name>
    <dbReference type="NCBI Taxonomy" id="173363"/>
    <lineage>
        <taxon>Bacteria</taxon>
        <taxon>Bacillati</taxon>
        <taxon>Actinomycetota</taxon>
        <taxon>Actinomycetes</taxon>
        <taxon>Micrococcales</taxon>
        <taxon>Dermabacteraceae</taxon>
        <taxon>Brachybacterium</taxon>
    </lineage>
</organism>
<keyword evidence="3" id="KW-1185">Reference proteome</keyword>
<comment type="caution">
    <text evidence="2">The sequence shown here is derived from an EMBL/GenBank/DDBJ whole genome shotgun (WGS) entry which is preliminary data.</text>
</comment>
<feature type="region of interest" description="Disordered" evidence="1">
    <location>
        <begin position="105"/>
        <end position="125"/>
    </location>
</feature>
<evidence type="ECO:0000313" key="3">
    <source>
        <dbReference type="Proteomes" id="UP000698222"/>
    </source>
</evidence>
<dbReference type="RefSeq" id="WP_209895212.1">
    <property type="nucleotide sequence ID" value="NZ_BAAAJV010000008.1"/>
</dbReference>
<protein>
    <submittedName>
        <fullName evidence="2">Uncharacterized protein</fullName>
    </submittedName>
</protein>
<proteinExistence type="predicted"/>
<sequence length="125" mass="13664">MTTRGSVLAHPPGGGAIPDEREQIRAHLLDLRPELATVIEFGPSGALLLPLPAGRAIEIGRMRRRGRARWVVVSPEADGARLREPRSLSSAAHIALAAWERGGRRCRENQGGRGDRDEAERFSSR</sequence>
<dbReference type="Proteomes" id="UP000698222">
    <property type="component" value="Unassembled WGS sequence"/>
</dbReference>
<evidence type="ECO:0000313" key="2">
    <source>
        <dbReference type="EMBL" id="MBP2410932.1"/>
    </source>
</evidence>